<dbReference type="EMBL" id="SDMP01000003">
    <property type="protein sequence ID" value="RYR67071.1"/>
    <property type="molecule type" value="Genomic_DNA"/>
</dbReference>
<keyword evidence="2" id="KW-1185">Reference proteome</keyword>
<name>A0A445DVD8_ARAHY</name>
<organism evidence="1 2">
    <name type="scientific">Arachis hypogaea</name>
    <name type="common">Peanut</name>
    <dbReference type="NCBI Taxonomy" id="3818"/>
    <lineage>
        <taxon>Eukaryota</taxon>
        <taxon>Viridiplantae</taxon>
        <taxon>Streptophyta</taxon>
        <taxon>Embryophyta</taxon>
        <taxon>Tracheophyta</taxon>
        <taxon>Spermatophyta</taxon>
        <taxon>Magnoliopsida</taxon>
        <taxon>eudicotyledons</taxon>
        <taxon>Gunneridae</taxon>
        <taxon>Pentapetalae</taxon>
        <taxon>rosids</taxon>
        <taxon>fabids</taxon>
        <taxon>Fabales</taxon>
        <taxon>Fabaceae</taxon>
        <taxon>Papilionoideae</taxon>
        <taxon>50 kb inversion clade</taxon>
        <taxon>dalbergioids sensu lato</taxon>
        <taxon>Dalbergieae</taxon>
        <taxon>Pterocarpus clade</taxon>
        <taxon>Arachis</taxon>
    </lineage>
</organism>
<dbReference type="AlphaFoldDB" id="A0A445DVD8"/>
<sequence length="66" mass="7495">MLWFMVMVHSKVGKLSALLQNGSRIQRNSVHCKAQSFASVIIAARAILLYECHMHRCDYGPSTEKM</sequence>
<protein>
    <submittedName>
        <fullName evidence="1">Uncharacterized protein</fullName>
    </submittedName>
</protein>
<comment type="caution">
    <text evidence="1">The sequence shown here is derived from an EMBL/GenBank/DDBJ whole genome shotgun (WGS) entry which is preliminary data.</text>
</comment>
<accession>A0A445DVD8</accession>
<evidence type="ECO:0000313" key="2">
    <source>
        <dbReference type="Proteomes" id="UP000289738"/>
    </source>
</evidence>
<evidence type="ECO:0000313" key="1">
    <source>
        <dbReference type="EMBL" id="RYR67071.1"/>
    </source>
</evidence>
<proteinExistence type="predicted"/>
<reference evidence="1 2" key="1">
    <citation type="submission" date="2019-01" db="EMBL/GenBank/DDBJ databases">
        <title>Sequencing of cultivated peanut Arachis hypogaea provides insights into genome evolution and oil improvement.</title>
        <authorList>
            <person name="Chen X."/>
        </authorList>
    </citation>
    <scope>NUCLEOTIDE SEQUENCE [LARGE SCALE GENOMIC DNA]</scope>
    <source>
        <strain evidence="2">cv. Fuhuasheng</strain>
        <tissue evidence="1">Leaves</tissue>
    </source>
</reference>
<dbReference type="Proteomes" id="UP000289738">
    <property type="component" value="Chromosome A03"/>
</dbReference>
<gene>
    <name evidence="1" type="ORF">Ahy_A03g013312</name>
</gene>